<proteinExistence type="predicted"/>
<reference evidence="3" key="1">
    <citation type="journal article" date="2020" name="Stud. Mycol.">
        <title>101 Dothideomycetes genomes: a test case for predicting lifestyles and emergence of pathogens.</title>
        <authorList>
            <person name="Haridas S."/>
            <person name="Albert R."/>
            <person name="Binder M."/>
            <person name="Bloem J."/>
            <person name="Labutti K."/>
            <person name="Salamov A."/>
            <person name="Andreopoulos B."/>
            <person name="Baker S."/>
            <person name="Barry K."/>
            <person name="Bills G."/>
            <person name="Bluhm B."/>
            <person name="Cannon C."/>
            <person name="Castanera R."/>
            <person name="Culley D."/>
            <person name="Daum C."/>
            <person name="Ezra D."/>
            <person name="Gonzalez J."/>
            <person name="Henrissat B."/>
            <person name="Kuo A."/>
            <person name="Liang C."/>
            <person name="Lipzen A."/>
            <person name="Lutzoni F."/>
            <person name="Magnuson J."/>
            <person name="Mondo S."/>
            <person name="Nolan M."/>
            <person name="Ohm R."/>
            <person name="Pangilinan J."/>
            <person name="Park H.-J."/>
            <person name="Ramirez L."/>
            <person name="Alfaro M."/>
            <person name="Sun H."/>
            <person name="Tritt A."/>
            <person name="Yoshinaga Y."/>
            <person name="Zwiers L.-H."/>
            <person name="Turgeon B."/>
            <person name="Goodwin S."/>
            <person name="Spatafora J."/>
            <person name="Crous P."/>
            <person name="Grigoriev I."/>
        </authorList>
    </citation>
    <scope>NUCLEOTIDE SEQUENCE</scope>
    <source>
        <strain evidence="3">HMLAC05119</strain>
    </source>
</reference>
<evidence type="ECO:0000313" key="4">
    <source>
        <dbReference type="Proteomes" id="UP000800096"/>
    </source>
</evidence>
<name>A0A6A5Q9F1_AMPQU</name>
<gene>
    <name evidence="3" type="ORF">BDU57DRAFT_77602</name>
</gene>
<evidence type="ECO:0000256" key="2">
    <source>
        <dbReference type="SAM" id="Phobius"/>
    </source>
</evidence>
<protein>
    <submittedName>
        <fullName evidence="3">Uncharacterized protein</fullName>
    </submittedName>
</protein>
<keyword evidence="2" id="KW-0812">Transmembrane</keyword>
<feature type="compositionally biased region" description="Low complexity" evidence="1">
    <location>
        <begin position="18"/>
        <end position="31"/>
    </location>
</feature>
<feature type="transmembrane region" description="Helical" evidence="2">
    <location>
        <begin position="64"/>
        <end position="88"/>
    </location>
</feature>
<dbReference type="EMBL" id="ML979141">
    <property type="protein sequence ID" value="KAF1912043.1"/>
    <property type="molecule type" value="Genomic_DNA"/>
</dbReference>
<dbReference type="Proteomes" id="UP000800096">
    <property type="component" value="Unassembled WGS sequence"/>
</dbReference>
<sequence>MAGLYCVHASDATMPNQTRASSRTSSKATLSMQRRPLRPIASRGRTLLQRSPWFGVQMYHGVGYPWATTLLAFLALAMAPFPIVFFQYGKRIRRGSRWASG</sequence>
<accession>A0A6A5Q9F1</accession>
<evidence type="ECO:0000313" key="3">
    <source>
        <dbReference type="EMBL" id="KAF1912043.1"/>
    </source>
</evidence>
<keyword evidence="4" id="KW-1185">Reference proteome</keyword>
<feature type="region of interest" description="Disordered" evidence="1">
    <location>
        <begin position="1"/>
        <end position="35"/>
    </location>
</feature>
<keyword evidence="2" id="KW-1133">Transmembrane helix</keyword>
<keyword evidence="2" id="KW-0472">Membrane</keyword>
<organism evidence="3 4">
    <name type="scientific">Ampelomyces quisqualis</name>
    <name type="common">Powdery mildew agent</name>
    <dbReference type="NCBI Taxonomy" id="50730"/>
    <lineage>
        <taxon>Eukaryota</taxon>
        <taxon>Fungi</taxon>
        <taxon>Dikarya</taxon>
        <taxon>Ascomycota</taxon>
        <taxon>Pezizomycotina</taxon>
        <taxon>Dothideomycetes</taxon>
        <taxon>Pleosporomycetidae</taxon>
        <taxon>Pleosporales</taxon>
        <taxon>Pleosporineae</taxon>
        <taxon>Phaeosphaeriaceae</taxon>
        <taxon>Ampelomyces</taxon>
    </lineage>
</organism>
<dbReference type="AlphaFoldDB" id="A0A6A5Q9F1"/>
<evidence type="ECO:0000256" key="1">
    <source>
        <dbReference type="SAM" id="MobiDB-lite"/>
    </source>
</evidence>